<organism evidence="2 3">
    <name type="scientific">Pseudomonas simiae</name>
    <dbReference type="NCBI Taxonomy" id="321846"/>
    <lineage>
        <taxon>Bacteria</taxon>
        <taxon>Pseudomonadati</taxon>
        <taxon>Pseudomonadota</taxon>
        <taxon>Gammaproteobacteria</taxon>
        <taxon>Pseudomonadales</taxon>
        <taxon>Pseudomonadaceae</taxon>
        <taxon>Pseudomonas</taxon>
    </lineage>
</organism>
<protein>
    <submittedName>
        <fullName evidence="2">Uncharacterized protein</fullName>
    </submittedName>
</protein>
<keyword evidence="1" id="KW-1133">Transmembrane helix</keyword>
<evidence type="ECO:0000256" key="1">
    <source>
        <dbReference type="SAM" id="Phobius"/>
    </source>
</evidence>
<accession>U1UAB4</accession>
<keyword evidence="1" id="KW-0812">Transmembrane</keyword>
<dbReference type="EMBL" id="AVQG01000045">
    <property type="protein sequence ID" value="ERH51977.1"/>
    <property type="molecule type" value="Genomic_DNA"/>
</dbReference>
<proteinExistence type="predicted"/>
<evidence type="ECO:0000313" key="3">
    <source>
        <dbReference type="Proteomes" id="UP000016504"/>
    </source>
</evidence>
<sequence length="74" mass="7969">MAVVVQPAFFIDVLALEAQRVVDFSDVETSDFAVGAVVGGPDDFAVWGGEFLWGAEVVELVVIGFGFVWTKAFQ</sequence>
<name>U1UAB4_9PSED</name>
<dbReference type="Proteomes" id="UP000016504">
    <property type="component" value="Unassembled WGS sequence"/>
</dbReference>
<keyword evidence="1" id="KW-0472">Membrane</keyword>
<evidence type="ECO:0000313" key="2">
    <source>
        <dbReference type="EMBL" id="ERH51977.1"/>
    </source>
</evidence>
<reference evidence="2 3" key="1">
    <citation type="submission" date="2013-08" db="EMBL/GenBank/DDBJ databases">
        <title>Biodegradation of aromatic compounds in biofilm forming Pseudomonas isolated from sewage sludge.</title>
        <authorList>
            <person name="Qureshi A."/>
            <person name="Ghosh S."/>
            <person name="Khardenavis A.A."/>
            <person name="Kapley A."/>
            <person name="Purohit H.J."/>
        </authorList>
    </citation>
    <scope>NUCLEOTIDE SEQUENCE [LARGE SCALE GENOMIC DNA]</scope>
    <source>
        <strain evidence="2 3">EGD-AQ6</strain>
    </source>
</reference>
<dbReference type="AlphaFoldDB" id="U1UAB4"/>
<gene>
    <name evidence="2" type="ORF">O204_07855</name>
</gene>
<feature type="transmembrane region" description="Helical" evidence="1">
    <location>
        <begin position="51"/>
        <end position="70"/>
    </location>
</feature>
<comment type="caution">
    <text evidence="2">The sequence shown here is derived from an EMBL/GenBank/DDBJ whole genome shotgun (WGS) entry which is preliminary data.</text>
</comment>